<keyword evidence="1" id="KW-0472">Membrane</keyword>
<keyword evidence="1" id="KW-1133">Transmembrane helix</keyword>
<keyword evidence="3" id="KW-1185">Reference proteome</keyword>
<feature type="transmembrane region" description="Helical" evidence="1">
    <location>
        <begin position="278"/>
        <end position="304"/>
    </location>
</feature>
<evidence type="ECO:0000313" key="3">
    <source>
        <dbReference type="Proteomes" id="UP000035009"/>
    </source>
</evidence>
<sequence length="397" mass="42358">TACMTGASTIVLKMSEQATTTPTDDEQRGASTLELFFDLVFVFTITQFTHAFGHEPTWKSAGTIALLFAVIWWMYSGYVWLTNEVAPSTPARRTVLVVGMFGFFTLALAVPDAVHGHGVVFGWAFLGVTLVHAVLFRVSGGDDASAAILRILPTNLAAAICMVIGGYAHGSATYLWWVGALLVIGVSPLLSTARGFVLRTKHFCERHALVLIIAIGESIIGVGTGLAEETMNLQFFVQVLLGLTVIYVMWWSFFGNDNEHGEAALDDLPMTDRTRTALIAYGYCFVPMLLGIVFAAAGLGMAIGQGERQASWAAATALSGGVALYLAGQALFRAALGLPRPWMRLLAAILAVLTTALGVYVAEWVQLAAIAVVVYGAIIVDDVIGLRAGERSSYLAG</sequence>
<comment type="caution">
    <text evidence="2">The sequence shown here is derived from an EMBL/GenBank/DDBJ whole genome shotgun (WGS) entry which is preliminary data.</text>
</comment>
<feature type="transmembrane region" description="Helical" evidence="1">
    <location>
        <begin position="64"/>
        <end position="81"/>
    </location>
</feature>
<dbReference type="PANTHER" id="PTHR36840:SF1">
    <property type="entry name" value="BLL5714 PROTEIN"/>
    <property type="match status" value="1"/>
</dbReference>
<feature type="transmembrane region" description="Helical" evidence="1">
    <location>
        <begin position="35"/>
        <end position="52"/>
    </location>
</feature>
<dbReference type="Pfam" id="PF06772">
    <property type="entry name" value="LtrA"/>
    <property type="match status" value="1"/>
</dbReference>
<protein>
    <recommendedName>
        <fullName evidence="4">Low temperature requirement protein A</fullName>
    </recommendedName>
</protein>
<accession>M3VFD4</accession>
<dbReference type="STRING" id="410332.SAMN04488550_1635"/>
<dbReference type="eggNOG" id="COG4292">
    <property type="taxonomic scope" value="Bacteria"/>
</dbReference>
<feature type="non-terminal residue" evidence="2">
    <location>
        <position position="1"/>
    </location>
</feature>
<dbReference type="AlphaFoldDB" id="M3VFD4"/>
<evidence type="ECO:0000313" key="2">
    <source>
        <dbReference type="EMBL" id="GAC80009.1"/>
    </source>
</evidence>
<dbReference type="PANTHER" id="PTHR36840">
    <property type="entry name" value="BLL5714 PROTEIN"/>
    <property type="match status" value="1"/>
</dbReference>
<feature type="transmembrane region" description="Helical" evidence="1">
    <location>
        <begin position="174"/>
        <end position="196"/>
    </location>
</feature>
<organism evidence="2 3">
    <name type="scientific">Gordonia malaquae NBRC 108250</name>
    <dbReference type="NCBI Taxonomy" id="1223542"/>
    <lineage>
        <taxon>Bacteria</taxon>
        <taxon>Bacillati</taxon>
        <taxon>Actinomycetota</taxon>
        <taxon>Actinomycetes</taxon>
        <taxon>Mycobacteriales</taxon>
        <taxon>Gordoniaceae</taxon>
        <taxon>Gordonia</taxon>
    </lineage>
</organism>
<dbReference type="RefSeq" id="WP_008378737.1">
    <property type="nucleotide sequence ID" value="NZ_BAOP01000014.1"/>
</dbReference>
<feature type="transmembrane region" description="Helical" evidence="1">
    <location>
        <begin position="344"/>
        <end position="361"/>
    </location>
</feature>
<feature type="transmembrane region" description="Helical" evidence="1">
    <location>
        <begin position="367"/>
        <end position="386"/>
    </location>
</feature>
<evidence type="ECO:0008006" key="4">
    <source>
        <dbReference type="Google" id="ProtNLM"/>
    </source>
</evidence>
<feature type="transmembrane region" description="Helical" evidence="1">
    <location>
        <begin position="93"/>
        <end position="110"/>
    </location>
</feature>
<feature type="transmembrane region" description="Helical" evidence="1">
    <location>
        <begin position="116"/>
        <end position="135"/>
    </location>
</feature>
<dbReference type="Proteomes" id="UP000035009">
    <property type="component" value="Unassembled WGS sequence"/>
</dbReference>
<dbReference type="EMBL" id="BAOP01000014">
    <property type="protein sequence ID" value="GAC80009.1"/>
    <property type="molecule type" value="Genomic_DNA"/>
</dbReference>
<feature type="transmembrane region" description="Helical" evidence="1">
    <location>
        <begin position="233"/>
        <end position="253"/>
    </location>
</feature>
<feature type="transmembrane region" description="Helical" evidence="1">
    <location>
        <begin position="208"/>
        <end position="227"/>
    </location>
</feature>
<name>M3VFD4_GORML</name>
<feature type="transmembrane region" description="Helical" evidence="1">
    <location>
        <begin position="147"/>
        <end position="168"/>
    </location>
</feature>
<dbReference type="InterPro" id="IPR010640">
    <property type="entry name" value="Low_temperature_requirement_A"/>
</dbReference>
<gene>
    <name evidence="2" type="ORF">GM1_014_00010</name>
</gene>
<evidence type="ECO:0000256" key="1">
    <source>
        <dbReference type="SAM" id="Phobius"/>
    </source>
</evidence>
<proteinExistence type="predicted"/>
<feature type="transmembrane region" description="Helical" evidence="1">
    <location>
        <begin position="310"/>
        <end position="332"/>
    </location>
</feature>
<keyword evidence="1" id="KW-0812">Transmembrane</keyword>
<reference evidence="2 3" key="1">
    <citation type="submission" date="2013-02" db="EMBL/GenBank/DDBJ databases">
        <title>Whole genome shotgun sequence of Gordonia malaquae NBRC 108250.</title>
        <authorList>
            <person name="Yoshida I."/>
            <person name="Hosoyama A."/>
            <person name="Tsuchikane K."/>
            <person name="Ando Y."/>
            <person name="Baba S."/>
            <person name="Ohji S."/>
            <person name="Hamada M."/>
            <person name="Tamura T."/>
            <person name="Yamazoe A."/>
            <person name="Yamazaki S."/>
            <person name="Fujita N."/>
        </authorList>
    </citation>
    <scope>NUCLEOTIDE SEQUENCE [LARGE SCALE GENOMIC DNA]</scope>
    <source>
        <strain evidence="2 3">NBRC 108250</strain>
    </source>
</reference>